<sequence length="362" mass="39066">MAHVAQSTAQQAIAMQNQTEPSDYEEAAPKQPLTTPQSAAEPSNASPPSTAGSSSTQNRKRKHNDEDDGPPSRRTSTSFQRGSPSSNIGGGAQGPGFMPVNTGSSYANLSSPPHTLPPGTSTLNGISPVEHQLSQMGAMIPGMGIPQQQISGDHMDSGFGLINQDHNSAPAGPAPLPPRPSHPAPITKPQVGSEEWHRVRKDNHKEVERRRRETINEGINELAKIVPGCEKNKGSILQRTVQYINELKEELKKVNNDRGVEKMLTDQAMRDLSNANDKLKAECERAWREADTWKKVVSSAENNNANSANHSVEYQPLGYRPPHEEEAAPITSRDTLGPLFTTGSQDQDSGFGDLAQLLLAAS</sequence>
<dbReference type="GO" id="GO:0003677">
    <property type="term" value="F:DNA binding"/>
    <property type="evidence" value="ECO:0007669"/>
    <property type="project" value="UniProtKB-KW"/>
</dbReference>
<dbReference type="CDD" id="cd11398">
    <property type="entry name" value="bHLHzip_scCBP1"/>
    <property type="match status" value="1"/>
</dbReference>
<feature type="compositionally biased region" description="Pro residues" evidence="4">
    <location>
        <begin position="172"/>
        <end position="183"/>
    </location>
</feature>
<gene>
    <name evidence="6" type="primary">CBF1</name>
    <name evidence="6" type="ORF">TWF703_007018</name>
</gene>
<keyword evidence="2" id="KW-0539">Nucleus</keyword>
<dbReference type="PROSITE" id="PS50888">
    <property type="entry name" value="BHLH"/>
    <property type="match status" value="1"/>
</dbReference>
<name>A0A7C8NJF3_ORBOL</name>
<keyword evidence="1" id="KW-0238">DNA-binding</keyword>
<dbReference type="Gene3D" id="4.10.280.10">
    <property type="entry name" value="Helix-loop-helix DNA-binding domain"/>
    <property type="match status" value="1"/>
</dbReference>
<evidence type="ECO:0000313" key="6">
    <source>
        <dbReference type="EMBL" id="KAF3133176.1"/>
    </source>
</evidence>
<feature type="compositionally biased region" description="Low complexity" evidence="4">
    <location>
        <begin position="36"/>
        <end position="56"/>
    </location>
</feature>
<accession>A0A7C8NJF3</accession>
<dbReference type="InterPro" id="IPR011598">
    <property type="entry name" value="bHLH_dom"/>
</dbReference>
<feature type="compositionally biased region" description="Polar residues" evidence="4">
    <location>
        <begin position="101"/>
        <end position="125"/>
    </location>
</feature>
<dbReference type="SUPFAM" id="SSF47459">
    <property type="entry name" value="HLH, helix-loop-helix DNA-binding domain"/>
    <property type="match status" value="1"/>
</dbReference>
<dbReference type="InterPro" id="IPR036638">
    <property type="entry name" value="HLH_DNA-bd_sf"/>
</dbReference>
<evidence type="ECO:0000256" key="2">
    <source>
        <dbReference type="ARBA" id="ARBA00023242"/>
    </source>
</evidence>
<feature type="domain" description="BHLH" evidence="5">
    <location>
        <begin position="199"/>
        <end position="247"/>
    </location>
</feature>
<evidence type="ECO:0000313" key="7">
    <source>
        <dbReference type="Proteomes" id="UP000480548"/>
    </source>
</evidence>
<reference evidence="6 7" key="1">
    <citation type="submission" date="2019-06" db="EMBL/GenBank/DDBJ databases">
        <authorList>
            <person name="Palmer J.M."/>
        </authorList>
    </citation>
    <scope>NUCLEOTIDE SEQUENCE [LARGE SCALE GENOMIC DNA]</scope>
    <source>
        <strain evidence="6 7">TWF703</strain>
    </source>
</reference>
<dbReference type="SMART" id="SM00353">
    <property type="entry name" value="HLH"/>
    <property type="match status" value="1"/>
</dbReference>
<feature type="region of interest" description="Disordered" evidence="4">
    <location>
        <begin position="1"/>
        <end position="126"/>
    </location>
</feature>
<dbReference type="InterPro" id="IPR047206">
    <property type="entry name" value="bHLHzip_scCBP1-like"/>
</dbReference>
<dbReference type="Proteomes" id="UP000480548">
    <property type="component" value="Unassembled WGS sequence"/>
</dbReference>
<dbReference type="GO" id="GO:0046983">
    <property type="term" value="F:protein dimerization activity"/>
    <property type="evidence" value="ECO:0007669"/>
    <property type="project" value="InterPro"/>
</dbReference>
<protein>
    <submittedName>
        <fullName evidence="6">Basic helix-loop-helix protein</fullName>
    </submittedName>
</protein>
<dbReference type="PANTHER" id="PTHR47787">
    <property type="entry name" value="CENTROMERE-BINDING PROTEIN 1"/>
    <property type="match status" value="1"/>
</dbReference>
<dbReference type="PANTHER" id="PTHR47787:SF1">
    <property type="entry name" value="CENTROMERE-BINDING PROTEIN 1"/>
    <property type="match status" value="1"/>
</dbReference>
<dbReference type="AlphaFoldDB" id="A0A7C8NJF3"/>
<dbReference type="EMBL" id="WIQZ01000041">
    <property type="protein sequence ID" value="KAF3133176.1"/>
    <property type="molecule type" value="Genomic_DNA"/>
</dbReference>
<comment type="caution">
    <text evidence="6">The sequence shown here is derived from an EMBL/GenBank/DDBJ whole genome shotgun (WGS) entry which is preliminary data.</text>
</comment>
<feature type="region of interest" description="Disordered" evidence="4">
    <location>
        <begin position="301"/>
        <end position="350"/>
    </location>
</feature>
<feature type="coiled-coil region" evidence="3">
    <location>
        <begin position="237"/>
        <end position="289"/>
    </location>
</feature>
<feature type="compositionally biased region" description="Polar residues" evidence="4">
    <location>
        <begin position="73"/>
        <end position="87"/>
    </location>
</feature>
<evidence type="ECO:0000256" key="1">
    <source>
        <dbReference type="ARBA" id="ARBA00023125"/>
    </source>
</evidence>
<proteinExistence type="predicted"/>
<feature type="region of interest" description="Disordered" evidence="4">
    <location>
        <begin position="164"/>
        <end position="210"/>
    </location>
</feature>
<dbReference type="GO" id="GO:0003700">
    <property type="term" value="F:DNA-binding transcription factor activity"/>
    <property type="evidence" value="ECO:0007669"/>
    <property type="project" value="InterPro"/>
</dbReference>
<organism evidence="6 7">
    <name type="scientific">Orbilia oligospora</name>
    <name type="common">Nematode-trapping fungus</name>
    <name type="synonym">Arthrobotrys oligospora</name>
    <dbReference type="NCBI Taxonomy" id="2813651"/>
    <lineage>
        <taxon>Eukaryota</taxon>
        <taxon>Fungi</taxon>
        <taxon>Dikarya</taxon>
        <taxon>Ascomycota</taxon>
        <taxon>Pezizomycotina</taxon>
        <taxon>Orbiliomycetes</taxon>
        <taxon>Orbiliales</taxon>
        <taxon>Orbiliaceae</taxon>
        <taxon>Orbilia</taxon>
    </lineage>
</organism>
<evidence type="ECO:0000256" key="4">
    <source>
        <dbReference type="SAM" id="MobiDB-lite"/>
    </source>
</evidence>
<evidence type="ECO:0000256" key="3">
    <source>
        <dbReference type="SAM" id="Coils"/>
    </source>
</evidence>
<keyword evidence="3" id="KW-0175">Coiled coil</keyword>
<dbReference type="Pfam" id="PF00010">
    <property type="entry name" value="HLH"/>
    <property type="match status" value="1"/>
</dbReference>
<evidence type="ECO:0000259" key="5">
    <source>
        <dbReference type="PROSITE" id="PS50888"/>
    </source>
</evidence>
<feature type="compositionally biased region" description="Polar residues" evidence="4">
    <location>
        <begin position="1"/>
        <end position="21"/>
    </location>
</feature>
<dbReference type="GO" id="GO:0005634">
    <property type="term" value="C:nucleus"/>
    <property type="evidence" value="ECO:0007669"/>
    <property type="project" value="TreeGrafter"/>
</dbReference>